<feature type="transmembrane region" description="Helical" evidence="6">
    <location>
        <begin position="7"/>
        <end position="32"/>
    </location>
</feature>
<dbReference type="InterPro" id="IPR037185">
    <property type="entry name" value="EmrE-like"/>
</dbReference>
<dbReference type="Pfam" id="PF00892">
    <property type="entry name" value="EamA"/>
    <property type="match status" value="2"/>
</dbReference>
<comment type="subcellular location">
    <subcellularLocation>
        <location evidence="1">Membrane</location>
        <topology evidence="1">Multi-pass membrane protein</topology>
    </subcellularLocation>
</comment>
<evidence type="ECO:0000313" key="8">
    <source>
        <dbReference type="EMBL" id="MFD0929338.1"/>
    </source>
</evidence>
<dbReference type="PROSITE" id="PS51257">
    <property type="entry name" value="PROKAR_LIPOPROTEIN"/>
    <property type="match status" value="1"/>
</dbReference>
<dbReference type="Proteomes" id="UP001597106">
    <property type="component" value="Unassembled WGS sequence"/>
</dbReference>
<dbReference type="RefSeq" id="WP_379074823.1">
    <property type="nucleotide sequence ID" value="NZ_JBHTJW010000002.1"/>
</dbReference>
<reference evidence="9" key="1">
    <citation type="journal article" date="2019" name="Int. J. Syst. Evol. Microbiol.">
        <title>The Global Catalogue of Microorganisms (GCM) 10K type strain sequencing project: providing services to taxonomists for standard genome sequencing and annotation.</title>
        <authorList>
            <consortium name="The Broad Institute Genomics Platform"/>
            <consortium name="The Broad Institute Genome Sequencing Center for Infectious Disease"/>
            <person name="Wu L."/>
            <person name="Ma J."/>
        </authorList>
    </citation>
    <scope>NUCLEOTIDE SEQUENCE [LARGE SCALE GENOMIC DNA]</scope>
    <source>
        <strain evidence="9">CCUG 59685</strain>
    </source>
</reference>
<name>A0ABW3GG92_9PROT</name>
<dbReference type="InterPro" id="IPR050638">
    <property type="entry name" value="AA-Vitamin_Transporters"/>
</dbReference>
<evidence type="ECO:0000256" key="2">
    <source>
        <dbReference type="ARBA" id="ARBA00007362"/>
    </source>
</evidence>
<gene>
    <name evidence="8" type="primary">yedA</name>
    <name evidence="8" type="ORF">ACFQ1T_06045</name>
</gene>
<dbReference type="SUPFAM" id="SSF103481">
    <property type="entry name" value="Multidrug resistance efflux transporter EmrE"/>
    <property type="match status" value="2"/>
</dbReference>
<evidence type="ECO:0000256" key="5">
    <source>
        <dbReference type="ARBA" id="ARBA00023136"/>
    </source>
</evidence>
<dbReference type="NCBIfam" id="NF008432">
    <property type="entry name" value="PRK11272.1"/>
    <property type="match status" value="1"/>
</dbReference>
<keyword evidence="4 6" id="KW-1133">Transmembrane helix</keyword>
<evidence type="ECO:0000256" key="4">
    <source>
        <dbReference type="ARBA" id="ARBA00022989"/>
    </source>
</evidence>
<organism evidence="8 9">
    <name type="scientific">Methylophilus glucosoxydans</name>
    <dbReference type="NCBI Taxonomy" id="752553"/>
    <lineage>
        <taxon>Bacteria</taxon>
        <taxon>Pseudomonadati</taxon>
        <taxon>Pseudomonadota</taxon>
        <taxon>Betaproteobacteria</taxon>
        <taxon>Nitrosomonadales</taxon>
        <taxon>Methylophilaceae</taxon>
        <taxon>Methylophilus</taxon>
    </lineage>
</organism>
<sequence length="297" mass="32202">MTQRNHWLLVTIALACTYFIWGSTYLAIKYAIESFPPFVMVGLRFTIAGSLVYVSLRLLGHAPPTRVQWRGAALVGLLLPVLGNGTVSHVQLHVSSSVAALAIATAPIWMAIFSSLWGHKISRREWLGIAIGLIGILLLNTRGSLQGDWVSACLLMFAAACWSLGSVWGKHLSMPSGLMGAASQMLCGGLIAFLFSIAFGEHMPAQVSPRAWVALGFMIVPGSIIAFSAYHWLLHHVRPLVASSNTFVNPVVAFVVGVWFADEQIYLMEYISLAVILVGVFLVLTATKEAVPDEQIV</sequence>
<dbReference type="InterPro" id="IPR000620">
    <property type="entry name" value="EamA_dom"/>
</dbReference>
<evidence type="ECO:0000259" key="7">
    <source>
        <dbReference type="Pfam" id="PF00892"/>
    </source>
</evidence>
<keyword evidence="5 6" id="KW-0472">Membrane</keyword>
<evidence type="ECO:0000313" key="9">
    <source>
        <dbReference type="Proteomes" id="UP001597106"/>
    </source>
</evidence>
<evidence type="ECO:0000256" key="3">
    <source>
        <dbReference type="ARBA" id="ARBA00022692"/>
    </source>
</evidence>
<evidence type="ECO:0000256" key="1">
    <source>
        <dbReference type="ARBA" id="ARBA00004141"/>
    </source>
</evidence>
<feature type="transmembrane region" description="Helical" evidence="6">
    <location>
        <begin position="98"/>
        <end position="119"/>
    </location>
</feature>
<keyword evidence="3 6" id="KW-0812">Transmembrane</keyword>
<proteinExistence type="inferred from homology"/>
<protein>
    <submittedName>
        <fullName evidence="8">Drug/metabolite exporter YedA</fullName>
    </submittedName>
</protein>
<keyword evidence="9" id="KW-1185">Reference proteome</keyword>
<comment type="similarity">
    <text evidence="2">Belongs to the EamA transporter family.</text>
</comment>
<dbReference type="EMBL" id="JBHTJW010000002">
    <property type="protein sequence ID" value="MFD0929338.1"/>
    <property type="molecule type" value="Genomic_DNA"/>
</dbReference>
<feature type="domain" description="EamA" evidence="7">
    <location>
        <begin position="152"/>
        <end position="284"/>
    </location>
</feature>
<feature type="transmembrane region" description="Helical" evidence="6">
    <location>
        <begin position="211"/>
        <end position="233"/>
    </location>
</feature>
<feature type="transmembrane region" description="Helical" evidence="6">
    <location>
        <begin position="181"/>
        <end position="199"/>
    </location>
</feature>
<feature type="transmembrane region" description="Helical" evidence="6">
    <location>
        <begin position="38"/>
        <end position="59"/>
    </location>
</feature>
<feature type="domain" description="EamA" evidence="7">
    <location>
        <begin position="12"/>
        <end position="140"/>
    </location>
</feature>
<accession>A0ABW3GG92</accession>
<evidence type="ECO:0000256" key="6">
    <source>
        <dbReference type="SAM" id="Phobius"/>
    </source>
</evidence>
<feature type="transmembrane region" description="Helical" evidence="6">
    <location>
        <begin position="240"/>
        <end position="261"/>
    </location>
</feature>
<dbReference type="PANTHER" id="PTHR32322:SF2">
    <property type="entry name" value="EAMA DOMAIN-CONTAINING PROTEIN"/>
    <property type="match status" value="1"/>
</dbReference>
<feature type="transmembrane region" description="Helical" evidence="6">
    <location>
        <begin position="267"/>
        <end position="286"/>
    </location>
</feature>
<comment type="caution">
    <text evidence="8">The sequence shown here is derived from an EMBL/GenBank/DDBJ whole genome shotgun (WGS) entry which is preliminary data.</text>
</comment>
<feature type="transmembrane region" description="Helical" evidence="6">
    <location>
        <begin position="71"/>
        <end position="92"/>
    </location>
</feature>
<dbReference type="PANTHER" id="PTHR32322">
    <property type="entry name" value="INNER MEMBRANE TRANSPORTER"/>
    <property type="match status" value="1"/>
</dbReference>
<feature type="transmembrane region" description="Helical" evidence="6">
    <location>
        <begin position="126"/>
        <end position="143"/>
    </location>
</feature>
<feature type="transmembrane region" description="Helical" evidence="6">
    <location>
        <begin position="149"/>
        <end position="169"/>
    </location>
</feature>